<name>A0AAN8KGY9_PATCE</name>
<evidence type="ECO:0000313" key="8">
    <source>
        <dbReference type="Proteomes" id="UP001347796"/>
    </source>
</evidence>
<dbReference type="FunFam" id="3.40.50.300:FF:000366">
    <property type="entry name" value="GTPase, IMAP family member 2"/>
    <property type="match status" value="1"/>
</dbReference>
<accession>A0AAN8KGY9</accession>
<keyword evidence="2" id="KW-0547">Nucleotide-binding</keyword>
<organism evidence="7 8">
    <name type="scientific">Patella caerulea</name>
    <name type="common">Rayed Mediterranean limpet</name>
    <dbReference type="NCBI Taxonomy" id="87958"/>
    <lineage>
        <taxon>Eukaryota</taxon>
        <taxon>Metazoa</taxon>
        <taxon>Spiralia</taxon>
        <taxon>Lophotrochozoa</taxon>
        <taxon>Mollusca</taxon>
        <taxon>Gastropoda</taxon>
        <taxon>Patellogastropoda</taxon>
        <taxon>Patelloidea</taxon>
        <taxon>Patellidae</taxon>
        <taxon>Patella</taxon>
    </lineage>
</organism>
<dbReference type="AlphaFoldDB" id="A0AAN8KGY9"/>
<gene>
    <name evidence="7" type="ORF">SNE40_000410</name>
</gene>
<keyword evidence="3" id="KW-0342">GTP-binding</keyword>
<dbReference type="Pfam" id="PF04548">
    <property type="entry name" value="AIG1"/>
    <property type="match status" value="1"/>
</dbReference>
<dbReference type="EMBL" id="JAZGQO010000001">
    <property type="protein sequence ID" value="KAK6194873.1"/>
    <property type="molecule type" value="Genomic_DNA"/>
</dbReference>
<keyword evidence="5" id="KW-0732">Signal</keyword>
<feature type="signal peptide" evidence="5">
    <location>
        <begin position="1"/>
        <end position="17"/>
    </location>
</feature>
<dbReference type="PROSITE" id="PS51720">
    <property type="entry name" value="G_AIG1"/>
    <property type="match status" value="1"/>
</dbReference>
<proteinExistence type="inferred from homology"/>
<evidence type="ECO:0000256" key="1">
    <source>
        <dbReference type="ARBA" id="ARBA00008535"/>
    </source>
</evidence>
<feature type="domain" description="AIG1-type G" evidence="6">
    <location>
        <begin position="25"/>
        <end position="231"/>
    </location>
</feature>
<evidence type="ECO:0000256" key="4">
    <source>
        <dbReference type="SAM" id="MobiDB-lite"/>
    </source>
</evidence>
<sequence length="370" mass="42879">MLTYKFVLLCIITLVETHSNHLTDMEEIRVVIVGKTGAGKSSLANVLLNNSAFVTGIGSNSITEKAQSATAEVKFPGFIGNKRLVVVDTPGMFCTRRNNDEIAKVISRCVEMLIPGPHVFIYAISGSERFTDEDLKTFNQLKLRFGDDFTNHAIVVFTKIDPNEVSEFANSQTEELKNILAECNNSRTHINTKTPRDCLTTEVDSILKLIYETVQKNGGNHYNSFMFRQAEKRREDEKKREEEKLRMEREREFLKWKLQEAEAKRKEDEKKREEEEKKRHEESGSNRKTTDRWEEKRDGEKETEQLENAISMFVDRYSGRRDTGYCDWFSRAIMVLLRYSILIVKDVDLKTCEFIKTKWGSLGMCCLEYL</sequence>
<dbReference type="InterPro" id="IPR027417">
    <property type="entry name" value="P-loop_NTPase"/>
</dbReference>
<feature type="chain" id="PRO_5042949796" description="AIG1-type G domain-containing protein" evidence="5">
    <location>
        <begin position="18"/>
        <end position="370"/>
    </location>
</feature>
<dbReference type="InterPro" id="IPR045058">
    <property type="entry name" value="GIMA/IAN/Toc"/>
</dbReference>
<evidence type="ECO:0000259" key="6">
    <source>
        <dbReference type="PROSITE" id="PS51720"/>
    </source>
</evidence>
<dbReference type="Proteomes" id="UP001347796">
    <property type="component" value="Unassembled WGS sequence"/>
</dbReference>
<dbReference type="SUPFAM" id="SSF52540">
    <property type="entry name" value="P-loop containing nucleoside triphosphate hydrolases"/>
    <property type="match status" value="1"/>
</dbReference>
<dbReference type="InterPro" id="IPR006703">
    <property type="entry name" value="G_AIG1"/>
</dbReference>
<comment type="similarity">
    <text evidence="1">Belongs to the TRAFAC class TrmE-Era-EngA-EngB-Septin-like GTPase superfamily. AIG1/Toc34/Toc159-like paraseptin GTPase family. IAN subfamily.</text>
</comment>
<dbReference type="PANTHER" id="PTHR10903">
    <property type="entry name" value="GTPASE, IMAP FAMILY MEMBER-RELATED"/>
    <property type="match status" value="1"/>
</dbReference>
<dbReference type="Gene3D" id="3.40.50.300">
    <property type="entry name" value="P-loop containing nucleotide triphosphate hydrolases"/>
    <property type="match status" value="1"/>
</dbReference>
<evidence type="ECO:0000256" key="2">
    <source>
        <dbReference type="ARBA" id="ARBA00022741"/>
    </source>
</evidence>
<evidence type="ECO:0000256" key="3">
    <source>
        <dbReference type="ARBA" id="ARBA00023134"/>
    </source>
</evidence>
<protein>
    <recommendedName>
        <fullName evidence="6">AIG1-type G domain-containing protein</fullName>
    </recommendedName>
</protein>
<dbReference type="PANTHER" id="PTHR10903:SF184">
    <property type="entry name" value="GTP-BINDING PROTEIN A"/>
    <property type="match status" value="1"/>
</dbReference>
<dbReference type="GO" id="GO:0005525">
    <property type="term" value="F:GTP binding"/>
    <property type="evidence" value="ECO:0007669"/>
    <property type="project" value="UniProtKB-KW"/>
</dbReference>
<keyword evidence="8" id="KW-1185">Reference proteome</keyword>
<reference evidence="7 8" key="1">
    <citation type="submission" date="2024-01" db="EMBL/GenBank/DDBJ databases">
        <title>The genome of the rayed Mediterranean limpet Patella caerulea (Linnaeus, 1758).</title>
        <authorList>
            <person name="Anh-Thu Weber A."/>
            <person name="Halstead-Nussloch G."/>
        </authorList>
    </citation>
    <scope>NUCLEOTIDE SEQUENCE [LARGE SCALE GENOMIC DNA]</scope>
    <source>
        <strain evidence="7">AATW-2023a</strain>
        <tissue evidence="7">Whole specimen</tissue>
    </source>
</reference>
<evidence type="ECO:0000313" key="7">
    <source>
        <dbReference type="EMBL" id="KAK6194873.1"/>
    </source>
</evidence>
<evidence type="ECO:0000256" key="5">
    <source>
        <dbReference type="SAM" id="SignalP"/>
    </source>
</evidence>
<comment type="caution">
    <text evidence="7">The sequence shown here is derived from an EMBL/GenBank/DDBJ whole genome shotgun (WGS) entry which is preliminary data.</text>
</comment>
<feature type="region of interest" description="Disordered" evidence="4">
    <location>
        <begin position="265"/>
        <end position="301"/>
    </location>
</feature>